<feature type="domain" description="Methyltransferase" evidence="4">
    <location>
        <begin position="49"/>
        <end position="148"/>
    </location>
</feature>
<dbReference type="SUPFAM" id="SSF53335">
    <property type="entry name" value="S-adenosyl-L-methionine-dependent methyltransferases"/>
    <property type="match status" value="1"/>
</dbReference>
<comment type="similarity">
    <text evidence="1">Belongs to the methyltransferase superfamily.</text>
</comment>
<dbReference type="InterPro" id="IPR029063">
    <property type="entry name" value="SAM-dependent_MTases_sf"/>
</dbReference>
<dbReference type="InterPro" id="IPR041698">
    <property type="entry name" value="Methyltransf_25"/>
</dbReference>
<evidence type="ECO:0000256" key="1">
    <source>
        <dbReference type="ARBA" id="ARBA00008361"/>
    </source>
</evidence>
<evidence type="ECO:0000313" key="5">
    <source>
        <dbReference type="EMBL" id="KUI61465.1"/>
    </source>
</evidence>
<dbReference type="Proteomes" id="UP000078576">
    <property type="component" value="Unassembled WGS sequence"/>
</dbReference>
<reference evidence="6" key="1">
    <citation type="submission" date="2014-12" db="EMBL/GenBank/DDBJ databases">
        <title>Genome Sequence of Valsa Canker Pathogens Uncovers a Specific Adaption of Colonization on Woody Bark.</title>
        <authorList>
            <person name="Yin Z."/>
            <person name="Liu H."/>
            <person name="Gao X."/>
            <person name="Li Z."/>
            <person name="Song N."/>
            <person name="Ke X."/>
            <person name="Dai Q."/>
            <person name="Wu Y."/>
            <person name="Sun Y."/>
            <person name="Xu J.-R."/>
            <person name="Kang Z.K."/>
            <person name="Wang L."/>
            <person name="Huang L."/>
        </authorList>
    </citation>
    <scope>NUCLEOTIDE SEQUENCE [LARGE SCALE GENOMIC DNA]</scope>
    <source>
        <strain evidence="6">SXYL134</strain>
    </source>
</reference>
<accession>A0A194VBU6</accession>
<sequence>MPADFEKQEYWHQRFATETNFEWLSTSEEFMTILKSDEDFAKLDKSANILQIGFGTSDLHNWLRKDGFLNVLNIDYEPTAIDRGKQIEKTEFTDVQMRYAVADATKLDLPEKFNFITDKSTVDAISCGGEGAFLKMCHGVRAHLAPGGFWISMSYSKWRFDVEGLPFYCQEIAKIPTRKLKETDPDIFHHCYKLTPRNEGR</sequence>
<dbReference type="Pfam" id="PF13649">
    <property type="entry name" value="Methyltransf_25"/>
    <property type="match status" value="1"/>
</dbReference>
<keyword evidence="2" id="KW-0489">Methyltransferase</keyword>
<evidence type="ECO:0000259" key="4">
    <source>
        <dbReference type="Pfam" id="PF13649"/>
    </source>
</evidence>
<dbReference type="OrthoDB" id="411785at2759"/>
<name>A0A194VBU6_CYTMA</name>
<dbReference type="PANTHER" id="PTHR12176">
    <property type="entry name" value="SAM-DEPENDENT METHYLTRANSFERASE SUPERFAMILY PROTEIN"/>
    <property type="match status" value="1"/>
</dbReference>
<proteinExistence type="inferred from homology"/>
<evidence type="ECO:0000313" key="6">
    <source>
        <dbReference type="Proteomes" id="UP000078576"/>
    </source>
</evidence>
<dbReference type="PANTHER" id="PTHR12176:SF84">
    <property type="entry name" value="METHYLTRANSFERASE DOMAIN-CONTAINING PROTEIN"/>
    <property type="match status" value="1"/>
</dbReference>
<keyword evidence="6" id="KW-1185">Reference proteome</keyword>
<dbReference type="InterPro" id="IPR051419">
    <property type="entry name" value="Lys/N-term_MeTrsfase_sf"/>
</dbReference>
<dbReference type="Gene3D" id="3.40.50.150">
    <property type="entry name" value="Vaccinia Virus protein VP39"/>
    <property type="match status" value="1"/>
</dbReference>
<protein>
    <submittedName>
        <fullName evidence="5">Endothelin-converting enzyme 2</fullName>
    </submittedName>
</protein>
<evidence type="ECO:0000256" key="3">
    <source>
        <dbReference type="ARBA" id="ARBA00022679"/>
    </source>
</evidence>
<evidence type="ECO:0000256" key="2">
    <source>
        <dbReference type="ARBA" id="ARBA00022603"/>
    </source>
</evidence>
<dbReference type="GO" id="GO:0008168">
    <property type="term" value="F:methyltransferase activity"/>
    <property type="evidence" value="ECO:0007669"/>
    <property type="project" value="UniProtKB-KW"/>
</dbReference>
<dbReference type="AlphaFoldDB" id="A0A194VBU6"/>
<organism evidence="5 6">
    <name type="scientific">Cytospora mali</name>
    <name type="common">Apple Valsa canker fungus</name>
    <name type="synonym">Valsa mali</name>
    <dbReference type="NCBI Taxonomy" id="578113"/>
    <lineage>
        <taxon>Eukaryota</taxon>
        <taxon>Fungi</taxon>
        <taxon>Dikarya</taxon>
        <taxon>Ascomycota</taxon>
        <taxon>Pezizomycotina</taxon>
        <taxon>Sordariomycetes</taxon>
        <taxon>Sordariomycetidae</taxon>
        <taxon>Diaporthales</taxon>
        <taxon>Cytosporaceae</taxon>
        <taxon>Cytospora</taxon>
    </lineage>
</organism>
<dbReference type="GO" id="GO:0032259">
    <property type="term" value="P:methylation"/>
    <property type="evidence" value="ECO:0007669"/>
    <property type="project" value="UniProtKB-KW"/>
</dbReference>
<keyword evidence="3" id="KW-0808">Transferase</keyword>
<dbReference type="EMBL" id="KN714777">
    <property type="protein sequence ID" value="KUI61465.1"/>
    <property type="molecule type" value="Genomic_DNA"/>
</dbReference>
<gene>
    <name evidence="5" type="ORF">VP1G_08622</name>
</gene>